<gene>
    <name evidence="11" type="ORF">GCM10009849_06110</name>
</gene>
<comment type="caution">
    <text evidence="11">The sequence shown here is derived from an EMBL/GenBank/DDBJ whole genome shotgun (WGS) entry which is preliminary data.</text>
</comment>
<feature type="compositionally biased region" description="Basic and acidic residues" evidence="10">
    <location>
        <begin position="131"/>
        <end position="144"/>
    </location>
</feature>
<keyword evidence="7" id="KW-1133">Transmembrane helix</keyword>
<evidence type="ECO:0000256" key="6">
    <source>
        <dbReference type="ARBA" id="ARBA00022927"/>
    </source>
</evidence>
<keyword evidence="5" id="KW-0812">Transmembrane</keyword>
<evidence type="ECO:0000256" key="10">
    <source>
        <dbReference type="SAM" id="MobiDB-lite"/>
    </source>
</evidence>
<evidence type="ECO:0008006" key="13">
    <source>
        <dbReference type="Google" id="ProtNLM"/>
    </source>
</evidence>
<organism evidence="11 12">
    <name type="scientific">Sinomonas flava</name>
    <dbReference type="NCBI Taxonomy" id="496857"/>
    <lineage>
        <taxon>Bacteria</taxon>
        <taxon>Bacillati</taxon>
        <taxon>Actinomycetota</taxon>
        <taxon>Actinomycetes</taxon>
        <taxon>Micrococcales</taxon>
        <taxon>Micrococcaceae</taxon>
        <taxon>Sinomonas</taxon>
    </lineage>
</organism>
<evidence type="ECO:0000256" key="4">
    <source>
        <dbReference type="ARBA" id="ARBA00022475"/>
    </source>
</evidence>
<evidence type="ECO:0000313" key="11">
    <source>
        <dbReference type="EMBL" id="GAA2197391.1"/>
    </source>
</evidence>
<keyword evidence="9" id="KW-0472">Membrane</keyword>
<evidence type="ECO:0000256" key="3">
    <source>
        <dbReference type="ARBA" id="ARBA00022448"/>
    </source>
</evidence>
<dbReference type="RefSeq" id="WP_425564289.1">
    <property type="nucleotide sequence ID" value="NZ_BAAAQW010000003.1"/>
</dbReference>
<keyword evidence="8" id="KW-0811">Translocation</keyword>
<protein>
    <recommendedName>
        <fullName evidence="13">Preprotein translocase subunit YajC</fullName>
    </recommendedName>
</protein>
<dbReference type="PANTHER" id="PTHR33909">
    <property type="entry name" value="SEC TRANSLOCON ACCESSORY COMPLEX SUBUNIT YAJC"/>
    <property type="match status" value="1"/>
</dbReference>
<dbReference type="NCBIfam" id="TIGR00739">
    <property type="entry name" value="yajC"/>
    <property type="match status" value="1"/>
</dbReference>
<keyword evidence="3" id="KW-0813">Transport</keyword>
<dbReference type="SMART" id="SM01323">
    <property type="entry name" value="YajC"/>
    <property type="match status" value="1"/>
</dbReference>
<reference evidence="12" key="1">
    <citation type="journal article" date="2019" name="Int. J. Syst. Evol. Microbiol.">
        <title>The Global Catalogue of Microorganisms (GCM) 10K type strain sequencing project: providing services to taxonomists for standard genome sequencing and annotation.</title>
        <authorList>
            <consortium name="The Broad Institute Genomics Platform"/>
            <consortium name="The Broad Institute Genome Sequencing Center for Infectious Disease"/>
            <person name="Wu L."/>
            <person name="Ma J."/>
        </authorList>
    </citation>
    <scope>NUCLEOTIDE SEQUENCE [LARGE SCALE GENOMIC DNA]</scope>
    <source>
        <strain evidence="12">JCM 16034</strain>
    </source>
</reference>
<dbReference type="Pfam" id="PF02699">
    <property type="entry name" value="YajC"/>
    <property type="match status" value="1"/>
</dbReference>
<dbReference type="InterPro" id="IPR003849">
    <property type="entry name" value="Preprotein_translocase_YajC"/>
</dbReference>
<dbReference type="PANTHER" id="PTHR33909:SF1">
    <property type="entry name" value="SEC TRANSLOCON ACCESSORY COMPLEX SUBUNIT YAJC"/>
    <property type="match status" value="1"/>
</dbReference>
<keyword evidence="6" id="KW-0653">Protein transport</keyword>
<comment type="similarity">
    <text evidence="2">Belongs to the YajC family.</text>
</comment>
<evidence type="ECO:0000256" key="1">
    <source>
        <dbReference type="ARBA" id="ARBA00004162"/>
    </source>
</evidence>
<keyword evidence="12" id="KW-1185">Reference proteome</keyword>
<evidence type="ECO:0000256" key="8">
    <source>
        <dbReference type="ARBA" id="ARBA00023010"/>
    </source>
</evidence>
<dbReference type="EMBL" id="BAAAQW010000003">
    <property type="protein sequence ID" value="GAA2197391.1"/>
    <property type="molecule type" value="Genomic_DNA"/>
</dbReference>
<evidence type="ECO:0000256" key="7">
    <source>
        <dbReference type="ARBA" id="ARBA00022989"/>
    </source>
</evidence>
<keyword evidence="4" id="KW-1003">Cell membrane</keyword>
<evidence type="ECO:0000256" key="5">
    <source>
        <dbReference type="ARBA" id="ARBA00022692"/>
    </source>
</evidence>
<comment type="subcellular location">
    <subcellularLocation>
        <location evidence="1">Cell membrane</location>
        <topology evidence="1">Single-pass membrane protein</topology>
    </subcellularLocation>
</comment>
<evidence type="ECO:0000256" key="9">
    <source>
        <dbReference type="ARBA" id="ARBA00023136"/>
    </source>
</evidence>
<proteinExistence type="inferred from homology"/>
<feature type="region of interest" description="Disordered" evidence="10">
    <location>
        <begin position="90"/>
        <end position="144"/>
    </location>
</feature>
<sequence>MDFMTILLLAVFAFFIFTMFRRNKKAQQQQAQMQSKFGPGVEVMTSFGLYGRIISIDEAENKVVLELSPGNEATVHRQAVTKIVEPAAPAADASLSGEPGAVAPAGGTLGLDKREAPAAGAQSQLNETPEETIRRLNDEGKNDK</sequence>
<evidence type="ECO:0000313" key="12">
    <source>
        <dbReference type="Proteomes" id="UP001500432"/>
    </source>
</evidence>
<name>A0ABP5NG78_9MICC</name>
<accession>A0ABP5NG78</accession>
<dbReference type="Proteomes" id="UP001500432">
    <property type="component" value="Unassembled WGS sequence"/>
</dbReference>
<evidence type="ECO:0000256" key="2">
    <source>
        <dbReference type="ARBA" id="ARBA00006742"/>
    </source>
</evidence>